<name>A0ABT4RIM5_9ACTN</name>
<keyword evidence="3" id="KW-1185">Reference proteome</keyword>
<keyword evidence="1" id="KW-1133">Transmembrane helix</keyword>
<reference evidence="2" key="1">
    <citation type="submission" date="2022-10" db="EMBL/GenBank/DDBJ databases">
        <title>The WGS of Solirubrobacter sp. CPCC 204708.</title>
        <authorList>
            <person name="Jiang Z."/>
        </authorList>
    </citation>
    <scope>NUCLEOTIDE SEQUENCE</scope>
    <source>
        <strain evidence="2">CPCC 204708</strain>
    </source>
</reference>
<organism evidence="2 3">
    <name type="scientific">Solirubrobacter deserti</name>
    <dbReference type="NCBI Taxonomy" id="2282478"/>
    <lineage>
        <taxon>Bacteria</taxon>
        <taxon>Bacillati</taxon>
        <taxon>Actinomycetota</taxon>
        <taxon>Thermoleophilia</taxon>
        <taxon>Solirubrobacterales</taxon>
        <taxon>Solirubrobacteraceae</taxon>
        <taxon>Solirubrobacter</taxon>
    </lineage>
</organism>
<sequence>MSVFPELESALDAAAHRRYRGRRRRVWVRWAAAPALAAGAAALVVALVPEREATGPAAPPPVTVPAAALARSDALVAAPAAPLNARTERLEHSELRAAAGEIAARVPYPPGAGESMDWEGTPPGPTDMASINDRGTVQFLVEFRAGCAWATFWLFALEQGNESALASATAVLQDVPHWPTLRASLQDPYERTQGWNAVAPAALARDAGPVRAYARANCAVVPTPWNDVIR</sequence>
<accession>A0ABT4RIM5</accession>
<evidence type="ECO:0008006" key="4">
    <source>
        <dbReference type="Google" id="ProtNLM"/>
    </source>
</evidence>
<feature type="transmembrane region" description="Helical" evidence="1">
    <location>
        <begin position="26"/>
        <end position="48"/>
    </location>
</feature>
<gene>
    <name evidence="2" type="ORF">OJ962_12595</name>
</gene>
<keyword evidence="1" id="KW-0472">Membrane</keyword>
<protein>
    <recommendedName>
        <fullName evidence="4">DUF3105 domain-containing protein</fullName>
    </recommendedName>
</protein>
<evidence type="ECO:0000313" key="3">
    <source>
        <dbReference type="Proteomes" id="UP001147700"/>
    </source>
</evidence>
<evidence type="ECO:0000256" key="1">
    <source>
        <dbReference type="SAM" id="Phobius"/>
    </source>
</evidence>
<dbReference type="EMBL" id="JAPCID010000015">
    <property type="protein sequence ID" value="MDA0138335.1"/>
    <property type="molecule type" value="Genomic_DNA"/>
</dbReference>
<dbReference type="RefSeq" id="WP_202957911.1">
    <property type="nucleotide sequence ID" value="NZ_JAPCID010000015.1"/>
</dbReference>
<evidence type="ECO:0000313" key="2">
    <source>
        <dbReference type="EMBL" id="MDA0138335.1"/>
    </source>
</evidence>
<dbReference type="Proteomes" id="UP001147700">
    <property type="component" value="Unassembled WGS sequence"/>
</dbReference>
<keyword evidence="1" id="KW-0812">Transmembrane</keyword>
<comment type="caution">
    <text evidence="2">The sequence shown here is derived from an EMBL/GenBank/DDBJ whole genome shotgun (WGS) entry which is preliminary data.</text>
</comment>
<proteinExistence type="predicted"/>